<protein>
    <submittedName>
        <fullName evidence="1">Putative membrane protein</fullName>
    </submittedName>
</protein>
<accession>A0A075UQB2</accession>
<reference evidence="1 2" key="1">
    <citation type="journal article" date="2014" name="J. Biotechnol.">
        <title>Complete genome sequence of the actinobacterium Amycolatopsis japonica MG417-CF17(T) (=DSM 44213T) producing (S,S)-N,N'-ethylenediaminedisuccinic acid.</title>
        <authorList>
            <person name="Stegmann E."/>
            <person name="Albersmeier A."/>
            <person name="Spohn M."/>
            <person name="Gert H."/>
            <person name="Weber T."/>
            <person name="Wohlleben W."/>
            <person name="Kalinowski J."/>
            <person name="Ruckert C."/>
        </authorList>
    </citation>
    <scope>NUCLEOTIDE SEQUENCE [LARGE SCALE GENOMIC DNA]</scope>
    <source>
        <strain evidence="2">MG417-CF17 (DSM 44213)</strain>
    </source>
</reference>
<keyword evidence="2" id="KW-1185">Reference proteome</keyword>
<proteinExistence type="predicted"/>
<dbReference type="Proteomes" id="UP000028492">
    <property type="component" value="Chromosome"/>
</dbReference>
<name>A0A075UQB2_9PSEU</name>
<sequence>MVEGRQTTPATFDHPLVTSGSRLNDGGVVVEHGFAGAGAGLTLSVAAIATIPAAFDAHVPVTPVLKAETA</sequence>
<evidence type="ECO:0000313" key="1">
    <source>
        <dbReference type="EMBL" id="AIG74571.1"/>
    </source>
</evidence>
<gene>
    <name evidence="1" type="ORF">AJAP_08330</name>
</gene>
<dbReference type="HOGENOM" id="CLU_2748848_0_0_11"/>
<dbReference type="EMBL" id="CP008953">
    <property type="protein sequence ID" value="AIG74571.1"/>
    <property type="molecule type" value="Genomic_DNA"/>
</dbReference>
<organism evidence="1 2">
    <name type="scientific">Amycolatopsis japonica</name>
    <dbReference type="NCBI Taxonomy" id="208439"/>
    <lineage>
        <taxon>Bacteria</taxon>
        <taxon>Bacillati</taxon>
        <taxon>Actinomycetota</taxon>
        <taxon>Actinomycetes</taxon>
        <taxon>Pseudonocardiales</taxon>
        <taxon>Pseudonocardiaceae</taxon>
        <taxon>Amycolatopsis</taxon>
        <taxon>Amycolatopsis japonica group</taxon>
    </lineage>
</organism>
<dbReference type="KEGG" id="aja:AJAP_08330"/>
<evidence type="ECO:0000313" key="2">
    <source>
        <dbReference type="Proteomes" id="UP000028492"/>
    </source>
</evidence>
<dbReference type="AlphaFoldDB" id="A0A075UQB2"/>